<evidence type="ECO:0000313" key="3">
    <source>
        <dbReference type="EMBL" id="PTB91169.1"/>
    </source>
</evidence>
<reference evidence="3 4" key="1">
    <citation type="submission" date="2018-03" db="EMBL/GenBank/DDBJ databases">
        <title>Cross-interface Injection: A General Nanoliter Liquid Handling Method Applied to Single Cells Genome Amplification Automated Nanoliter Liquid Handling Applied to Single Cell Multiple Displacement Amplification.</title>
        <authorList>
            <person name="Yun J."/>
            <person name="Xu P."/>
            <person name="Xu J."/>
            <person name="Dai X."/>
            <person name="Wang Y."/>
            <person name="Zheng X."/>
            <person name="Cao C."/>
            <person name="Yi Q."/>
            <person name="Zhu Y."/>
            <person name="Wang L."/>
            <person name="Dong Z."/>
            <person name="Huang Y."/>
            <person name="Huang L."/>
            <person name="Du W."/>
        </authorList>
    </citation>
    <scope>NUCLEOTIDE SEQUENCE [LARGE SCALE GENOMIC DNA]</scope>
    <source>
        <strain evidence="3 4">Z-D1-2</strain>
    </source>
</reference>
<proteinExistence type="predicted"/>
<keyword evidence="2" id="KW-1133">Transmembrane helix</keyword>
<comment type="caution">
    <text evidence="3">The sequence shown here is derived from an EMBL/GenBank/DDBJ whole genome shotgun (WGS) entry which is preliminary data.</text>
</comment>
<keyword evidence="1" id="KW-0175">Coiled coil</keyword>
<sequence length="247" mass="28010">MMISVVIAKPLELKIFEKEINGELALMEQEAFARQKEVISDQFVAQKAALQAEIAVLKEENNQKAAKRDELARIAQQEADGTGGTGKRNPGPIYQIKKADAEQMEAELNELRANNNRLITQKEQMLATLAADEQQKISDLKLAAMDGPAARLEALDRLSQQSTAIWYANLFVLLLFIVVETSPIIVKLISQKGPYDYELEKKEYQHEASFYEDRAALHDEIKKKSEAMAEREKNFVEERMNIKLDQT</sequence>
<keyword evidence="2" id="KW-0472">Membrane</keyword>
<gene>
    <name evidence="3" type="ORF">C9994_16040</name>
</gene>
<organism evidence="3 4">
    <name type="scientific">Marivirga lumbricoides</name>
    <dbReference type="NCBI Taxonomy" id="1046115"/>
    <lineage>
        <taxon>Bacteria</taxon>
        <taxon>Pseudomonadati</taxon>
        <taxon>Bacteroidota</taxon>
        <taxon>Cytophagia</taxon>
        <taxon>Cytophagales</taxon>
        <taxon>Marivirgaceae</taxon>
        <taxon>Marivirga</taxon>
    </lineage>
</organism>
<dbReference type="AlphaFoldDB" id="A0A2T4DBF5"/>
<dbReference type="Proteomes" id="UP000240608">
    <property type="component" value="Unassembled WGS sequence"/>
</dbReference>
<protein>
    <submittedName>
        <fullName evidence="3">DUF4407 domain-containing protein</fullName>
    </submittedName>
</protein>
<keyword evidence="2" id="KW-0812">Transmembrane</keyword>
<feature type="coiled-coil region" evidence="1">
    <location>
        <begin position="40"/>
        <end position="128"/>
    </location>
</feature>
<dbReference type="InterPro" id="IPR025519">
    <property type="entry name" value="DUF4407"/>
</dbReference>
<feature type="transmembrane region" description="Helical" evidence="2">
    <location>
        <begin position="164"/>
        <end position="186"/>
    </location>
</feature>
<accession>A0A2T4DBF5</accession>
<dbReference type="Pfam" id="PF14362">
    <property type="entry name" value="DUF4407"/>
    <property type="match status" value="1"/>
</dbReference>
<name>A0A2T4DBF5_9BACT</name>
<evidence type="ECO:0000256" key="2">
    <source>
        <dbReference type="SAM" id="Phobius"/>
    </source>
</evidence>
<evidence type="ECO:0000313" key="4">
    <source>
        <dbReference type="Proteomes" id="UP000240608"/>
    </source>
</evidence>
<evidence type="ECO:0000256" key="1">
    <source>
        <dbReference type="SAM" id="Coils"/>
    </source>
</evidence>
<dbReference type="EMBL" id="PYVU01000449">
    <property type="protein sequence ID" value="PTB91169.1"/>
    <property type="molecule type" value="Genomic_DNA"/>
</dbReference>